<evidence type="ECO:0000313" key="3">
    <source>
        <dbReference type="WBParaSite" id="jg6444"/>
    </source>
</evidence>
<name>A0A915EJ48_9BILA</name>
<organism evidence="2 3">
    <name type="scientific">Ditylenchus dipsaci</name>
    <dbReference type="NCBI Taxonomy" id="166011"/>
    <lineage>
        <taxon>Eukaryota</taxon>
        <taxon>Metazoa</taxon>
        <taxon>Ecdysozoa</taxon>
        <taxon>Nematoda</taxon>
        <taxon>Chromadorea</taxon>
        <taxon>Rhabditida</taxon>
        <taxon>Tylenchina</taxon>
        <taxon>Tylenchomorpha</taxon>
        <taxon>Sphaerularioidea</taxon>
        <taxon>Anguinidae</taxon>
        <taxon>Anguininae</taxon>
        <taxon>Ditylenchus</taxon>
    </lineage>
</organism>
<evidence type="ECO:0000313" key="2">
    <source>
        <dbReference type="Proteomes" id="UP000887574"/>
    </source>
</evidence>
<keyword evidence="2" id="KW-1185">Reference proteome</keyword>
<feature type="transmembrane region" description="Helical" evidence="1">
    <location>
        <begin position="60"/>
        <end position="80"/>
    </location>
</feature>
<accession>A0A915EJ48</accession>
<keyword evidence="1" id="KW-0472">Membrane</keyword>
<reference evidence="3" key="1">
    <citation type="submission" date="2022-11" db="UniProtKB">
        <authorList>
            <consortium name="WormBaseParasite"/>
        </authorList>
    </citation>
    <scope>IDENTIFICATION</scope>
</reference>
<keyword evidence="1" id="KW-0812">Transmembrane</keyword>
<feature type="transmembrane region" description="Helical" evidence="1">
    <location>
        <begin position="113"/>
        <end position="132"/>
    </location>
</feature>
<protein>
    <submittedName>
        <fullName evidence="3">Uncharacterized protein</fullName>
    </submittedName>
</protein>
<sequence length="234" mass="26530">MLNSKEPGLEFYQEPLKHNQLEEYSDGPPSLPSSSAFEINQQSSASTSRDHNFLGCKTRYSVILLNILLMTLALAGVVSWSWNNHWMAAVLGVAVLCIHAILWLNIFLFQRSLLYKLFLVVYAVLFVLEVIYRTVKLSCGHDASCCWADNSHFGVFTRSWRLQVTSLGTRNTSKEENINSGQDIAPEAFTTKEILASTQTVDTGNLTLKDCWMIDQRQGQVFSKEFPKRRLSWA</sequence>
<dbReference type="AlphaFoldDB" id="A0A915EJ48"/>
<dbReference type="WBParaSite" id="jg6444">
    <property type="protein sequence ID" value="jg6444"/>
    <property type="gene ID" value="jg6444"/>
</dbReference>
<feature type="transmembrane region" description="Helical" evidence="1">
    <location>
        <begin position="86"/>
        <end position="106"/>
    </location>
</feature>
<keyword evidence="1" id="KW-1133">Transmembrane helix</keyword>
<proteinExistence type="predicted"/>
<dbReference type="Proteomes" id="UP000887574">
    <property type="component" value="Unplaced"/>
</dbReference>
<evidence type="ECO:0000256" key="1">
    <source>
        <dbReference type="SAM" id="Phobius"/>
    </source>
</evidence>